<dbReference type="InterPro" id="IPR027806">
    <property type="entry name" value="HARBI1_dom"/>
</dbReference>
<dbReference type="Pfam" id="PF13359">
    <property type="entry name" value="DDE_Tnp_4"/>
    <property type="match status" value="1"/>
</dbReference>
<protein>
    <recommendedName>
        <fullName evidence="3">DDE Tnp4 domain-containing protein</fullName>
    </recommendedName>
</protein>
<evidence type="ECO:0000313" key="5">
    <source>
        <dbReference type="Proteomes" id="UP001174136"/>
    </source>
</evidence>
<evidence type="ECO:0000259" key="3">
    <source>
        <dbReference type="Pfam" id="PF13359"/>
    </source>
</evidence>
<comment type="cofactor">
    <cofactor evidence="1">
        <name>a divalent metal cation</name>
        <dbReference type="ChEBI" id="CHEBI:60240"/>
    </cofactor>
</comment>
<organism evidence="4 5">
    <name type="scientific">Merluccius polli</name>
    <name type="common">Benguela hake</name>
    <name type="synonym">Merluccius cadenati</name>
    <dbReference type="NCBI Taxonomy" id="89951"/>
    <lineage>
        <taxon>Eukaryota</taxon>
        <taxon>Metazoa</taxon>
        <taxon>Chordata</taxon>
        <taxon>Craniata</taxon>
        <taxon>Vertebrata</taxon>
        <taxon>Euteleostomi</taxon>
        <taxon>Actinopterygii</taxon>
        <taxon>Neopterygii</taxon>
        <taxon>Teleostei</taxon>
        <taxon>Neoteleostei</taxon>
        <taxon>Acanthomorphata</taxon>
        <taxon>Zeiogadaria</taxon>
        <taxon>Gadariae</taxon>
        <taxon>Gadiformes</taxon>
        <taxon>Gadoidei</taxon>
        <taxon>Merlucciidae</taxon>
        <taxon>Merluccius</taxon>
    </lineage>
</organism>
<dbReference type="AlphaFoldDB" id="A0AA47MCL0"/>
<reference evidence="4" key="1">
    <citation type="journal article" date="2023" name="Front. Mar. Sci.">
        <title>A new Merluccius polli reference genome to investigate the effects of global change in West African waters.</title>
        <authorList>
            <person name="Mateo J.L."/>
            <person name="Blanco-Fernandez C."/>
            <person name="Garcia-Vazquez E."/>
            <person name="Machado-Schiaffino G."/>
        </authorList>
    </citation>
    <scope>NUCLEOTIDE SEQUENCE</scope>
    <source>
        <strain evidence="4">C29</strain>
        <tissue evidence="4">Fin</tissue>
    </source>
</reference>
<evidence type="ECO:0000256" key="1">
    <source>
        <dbReference type="ARBA" id="ARBA00001968"/>
    </source>
</evidence>
<evidence type="ECO:0000313" key="4">
    <source>
        <dbReference type="EMBL" id="KAK0137742.1"/>
    </source>
</evidence>
<comment type="caution">
    <text evidence="4">The sequence shown here is derived from an EMBL/GenBank/DDBJ whole genome shotgun (WGS) entry which is preliminary data.</text>
</comment>
<name>A0AA47MCL0_MERPO</name>
<evidence type="ECO:0000256" key="2">
    <source>
        <dbReference type="ARBA" id="ARBA00022723"/>
    </source>
</evidence>
<proteinExistence type="predicted"/>
<feature type="domain" description="DDE Tnp4" evidence="3">
    <location>
        <begin position="93"/>
        <end position="158"/>
    </location>
</feature>
<dbReference type="EMBL" id="JAOPHQ010004852">
    <property type="protein sequence ID" value="KAK0137742.1"/>
    <property type="molecule type" value="Genomic_DNA"/>
</dbReference>
<gene>
    <name evidence="4" type="ORF">N1851_026046</name>
</gene>
<keyword evidence="2" id="KW-0479">Metal-binding</keyword>
<accession>A0AA47MCL0</accession>
<sequence>MDVDDFNFLLDKVQPLIQRKDTTLRKAITARQRLSVSVLPHWKINNWPDCETCEALCMVLKDHLKTPTTEAGWREVARGFQDRCQFPHCLGAIDGKHVYIQTPANSGSLFYNYKGRFSVVLMAVVDANYKFVYASVGTQGRMSDASLFGQSDLRSAMDRGLLNVPKPEPLPNSNVIMPYIARRTVENAFGILANRLRVFLTNIALDPDKVTAITLAALSIHNFLREKGSEAYVPPAFVDTEDESHRLVFGTWRRGGALNSVALSRARNATEQPAKEQRDQLKAYFQSPAGSVYWQEDMI</sequence>
<dbReference type="GO" id="GO:0046872">
    <property type="term" value="F:metal ion binding"/>
    <property type="evidence" value="ECO:0007669"/>
    <property type="project" value="UniProtKB-KW"/>
</dbReference>
<keyword evidence="5" id="KW-1185">Reference proteome</keyword>
<dbReference type="Proteomes" id="UP001174136">
    <property type="component" value="Unassembled WGS sequence"/>
</dbReference>